<feature type="domain" description="Transposable element P transposase-like RNase H C-terminal" evidence="2">
    <location>
        <begin position="164"/>
        <end position="182"/>
    </location>
</feature>
<dbReference type="Pfam" id="PF21788">
    <property type="entry name" value="TNP-like_GBD"/>
    <property type="match status" value="1"/>
</dbReference>
<feature type="domain" description="Transposable element P transposase-like GTP-binding insertion" evidence="1">
    <location>
        <begin position="1"/>
        <end position="111"/>
    </location>
</feature>
<evidence type="ECO:0000259" key="2">
    <source>
        <dbReference type="Pfam" id="PF21789"/>
    </source>
</evidence>
<comment type="caution">
    <text evidence="4">The sequence shown here is derived from an EMBL/GenBank/DDBJ whole genome shotgun (WGS) entry which is preliminary data.</text>
</comment>
<dbReference type="Pfam" id="PF21789">
    <property type="entry name" value="TNP-like_RNaseH_C"/>
    <property type="match status" value="1"/>
</dbReference>
<evidence type="ECO:0000313" key="4">
    <source>
        <dbReference type="EMBL" id="CAF4391814.1"/>
    </source>
</evidence>
<dbReference type="PANTHER" id="PTHR47577:SF2">
    <property type="entry name" value="THAP DOMAIN CONTAINING 9"/>
    <property type="match status" value="1"/>
</dbReference>
<evidence type="ECO:0000313" key="5">
    <source>
        <dbReference type="Proteomes" id="UP000663866"/>
    </source>
</evidence>
<dbReference type="PANTHER" id="PTHR47577">
    <property type="entry name" value="THAP DOMAIN-CONTAINING PROTEIN 6"/>
    <property type="match status" value="1"/>
</dbReference>
<reference evidence="4" key="1">
    <citation type="submission" date="2021-02" db="EMBL/GenBank/DDBJ databases">
        <authorList>
            <person name="Nowell W R."/>
        </authorList>
    </citation>
    <scope>NUCLEOTIDE SEQUENCE</scope>
</reference>
<proteinExistence type="predicted"/>
<name>A0A820NR06_9BILA</name>
<sequence>MLEAYKNIFINDKVISWQYLQRLNDIQNEAGLTLGNKLSNKHINYQNQKMKVCIAAQTLSNSVADSCLALKKIGQSEFKDCDATVTFIKIMDSLFDIMNSRNCKCRGSKSPIYSGNIEEEKDGSLTPLLNSRRKLCVLGLIVNITSFSELLPQLLKVQKFILTYKFSQDHLELFFNAVRGAESCLVQQDVQKLSPCVKNSVGYIAGWVAKRALMILNCPICKAAFISDKMPAKFTEYVLCVVV</sequence>
<accession>A0A820NR06</accession>
<evidence type="ECO:0000259" key="1">
    <source>
        <dbReference type="Pfam" id="PF21788"/>
    </source>
</evidence>
<gene>
    <name evidence="4" type="ORF">OVN521_LOCUS34338</name>
    <name evidence="3" type="ORF">WKI299_LOCUS21823</name>
</gene>
<dbReference type="Proteomes" id="UP000663856">
    <property type="component" value="Unassembled WGS sequence"/>
</dbReference>
<dbReference type="Proteomes" id="UP000663866">
    <property type="component" value="Unassembled WGS sequence"/>
</dbReference>
<evidence type="ECO:0000313" key="3">
    <source>
        <dbReference type="EMBL" id="CAF2108568.1"/>
    </source>
</evidence>
<dbReference type="InterPro" id="IPR048367">
    <property type="entry name" value="TNP-like_RNaseH_C"/>
</dbReference>
<protein>
    <submittedName>
        <fullName evidence="4">Uncharacterized protein</fullName>
    </submittedName>
</protein>
<keyword evidence="5" id="KW-1185">Reference proteome</keyword>
<dbReference type="EMBL" id="CAJOBG010039906">
    <property type="protein sequence ID" value="CAF4391814.1"/>
    <property type="molecule type" value="Genomic_DNA"/>
</dbReference>
<organism evidence="4 5">
    <name type="scientific">Rotaria magnacalcarata</name>
    <dbReference type="NCBI Taxonomy" id="392030"/>
    <lineage>
        <taxon>Eukaryota</taxon>
        <taxon>Metazoa</taxon>
        <taxon>Spiralia</taxon>
        <taxon>Gnathifera</taxon>
        <taxon>Rotifera</taxon>
        <taxon>Eurotatoria</taxon>
        <taxon>Bdelloidea</taxon>
        <taxon>Philodinida</taxon>
        <taxon>Philodinidae</taxon>
        <taxon>Rotaria</taxon>
    </lineage>
</organism>
<feature type="non-terminal residue" evidence="4">
    <location>
        <position position="1"/>
    </location>
</feature>
<dbReference type="AlphaFoldDB" id="A0A820NR06"/>
<dbReference type="InterPro" id="IPR048366">
    <property type="entry name" value="TNP-like_GBD"/>
</dbReference>
<dbReference type="EMBL" id="CAJNRF010009288">
    <property type="protein sequence ID" value="CAF2108568.1"/>
    <property type="molecule type" value="Genomic_DNA"/>
</dbReference>